<dbReference type="Gramene" id="PVH34338">
    <property type="protein sequence ID" value="PVH34338"/>
    <property type="gene ID" value="PAHAL_8G199200"/>
</dbReference>
<name>A0A2T8I9M3_9POAL</name>
<accession>A0A2T8I9M3</accession>
<gene>
    <name evidence="1" type="ORF">PAHAL_8G199200</name>
</gene>
<organism evidence="1">
    <name type="scientific">Panicum hallii</name>
    <dbReference type="NCBI Taxonomy" id="206008"/>
    <lineage>
        <taxon>Eukaryota</taxon>
        <taxon>Viridiplantae</taxon>
        <taxon>Streptophyta</taxon>
        <taxon>Embryophyta</taxon>
        <taxon>Tracheophyta</taxon>
        <taxon>Spermatophyta</taxon>
        <taxon>Magnoliopsida</taxon>
        <taxon>Liliopsida</taxon>
        <taxon>Poales</taxon>
        <taxon>Poaceae</taxon>
        <taxon>PACMAD clade</taxon>
        <taxon>Panicoideae</taxon>
        <taxon>Panicodae</taxon>
        <taxon>Paniceae</taxon>
        <taxon>Panicinae</taxon>
        <taxon>Panicum</taxon>
        <taxon>Panicum sect. Panicum</taxon>
    </lineage>
</organism>
<protein>
    <submittedName>
        <fullName evidence="1">Uncharacterized protein</fullName>
    </submittedName>
</protein>
<sequence>MQGEILSLDLDRLDIFPISISYVTRTMKFIFVTCIVALRNEELLLPIIPGSNPTGLNL</sequence>
<evidence type="ECO:0000313" key="1">
    <source>
        <dbReference type="EMBL" id="PVH34338.1"/>
    </source>
</evidence>
<dbReference type="Proteomes" id="UP000243499">
    <property type="component" value="Chromosome 8"/>
</dbReference>
<dbReference type="EMBL" id="CM008053">
    <property type="protein sequence ID" value="PVH34338.1"/>
    <property type="molecule type" value="Genomic_DNA"/>
</dbReference>
<dbReference type="AlphaFoldDB" id="A0A2T8I9M3"/>
<reference evidence="1" key="1">
    <citation type="submission" date="2018-04" db="EMBL/GenBank/DDBJ databases">
        <title>WGS assembly of Panicum hallii.</title>
        <authorList>
            <person name="Lovell J."/>
            <person name="Jenkins J."/>
            <person name="Lowry D."/>
            <person name="Mamidi S."/>
            <person name="Sreedasyam A."/>
            <person name="Weng X."/>
            <person name="Barry K."/>
            <person name="Bonette J."/>
            <person name="Campitelli B."/>
            <person name="Daum C."/>
            <person name="Gordon S."/>
            <person name="Gould B."/>
            <person name="Lipzen A."/>
            <person name="Macqueen A."/>
            <person name="Palacio-Mejia J."/>
            <person name="Plott C."/>
            <person name="Shakirov E."/>
            <person name="Shu S."/>
            <person name="Yoshinaga Y."/>
            <person name="Zane M."/>
            <person name="Rokhsar D."/>
            <person name="Grimwood J."/>
            <person name="Schmutz J."/>
            <person name="Juenger T."/>
        </authorList>
    </citation>
    <scope>NUCLEOTIDE SEQUENCE [LARGE SCALE GENOMIC DNA]</scope>
    <source>
        <strain evidence="1">FIL2</strain>
    </source>
</reference>
<proteinExistence type="predicted"/>